<comment type="caution">
    <text evidence="3">The sequence shown here is derived from an EMBL/GenBank/DDBJ whole genome shotgun (WGS) entry which is preliminary data.</text>
</comment>
<feature type="signal peptide" evidence="1">
    <location>
        <begin position="1"/>
        <end position="19"/>
    </location>
</feature>
<feature type="domain" description="Ice-binding protein C-terminal" evidence="2">
    <location>
        <begin position="169"/>
        <end position="190"/>
    </location>
</feature>
<dbReference type="Proteomes" id="UP001253595">
    <property type="component" value="Unassembled WGS sequence"/>
</dbReference>
<dbReference type="RefSeq" id="WP_310074629.1">
    <property type="nucleotide sequence ID" value="NZ_JAVDVX010000006.1"/>
</dbReference>
<sequence>MKRFMLAATLAFAASSVSATVLNFDDLAGGTEQVPFGYGGFDWQAGSTNLGAIGEGFHPGSGYDNGTVSPGNTIFNYYGTSGAKINWLGTDTFTFNGAYLTAAWDSTQNVSFAGFNDGVQIFTSSSYTINNQTPLWISLDWAGIDSIQIFNNGSHWALDDFTFNGTTDVPETSSLMLLGLGLLGLGLTRRRKAA</sequence>
<dbReference type="Pfam" id="PF07589">
    <property type="entry name" value="PEP-CTERM"/>
    <property type="match status" value="1"/>
</dbReference>
<evidence type="ECO:0000256" key="1">
    <source>
        <dbReference type="SAM" id="SignalP"/>
    </source>
</evidence>
<keyword evidence="4" id="KW-1185">Reference proteome</keyword>
<reference evidence="3 4" key="1">
    <citation type="submission" date="2023-07" db="EMBL/GenBank/DDBJ databases">
        <title>Sorghum-associated microbial communities from plants grown in Nebraska, USA.</title>
        <authorList>
            <person name="Schachtman D."/>
        </authorList>
    </citation>
    <scope>NUCLEOTIDE SEQUENCE [LARGE SCALE GENOMIC DNA]</scope>
    <source>
        <strain evidence="3 4">BE190</strain>
    </source>
</reference>
<evidence type="ECO:0000313" key="4">
    <source>
        <dbReference type="Proteomes" id="UP001253595"/>
    </source>
</evidence>
<dbReference type="EMBL" id="JAVDVX010000006">
    <property type="protein sequence ID" value="MDR7091382.1"/>
    <property type="molecule type" value="Genomic_DNA"/>
</dbReference>
<accession>A0ABU1V1Q3</accession>
<protein>
    <recommendedName>
        <fullName evidence="2">Ice-binding protein C-terminal domain-containing protein</fullName>
    </recommendedName>
</protein>
<keyword evidence="1" id="KW-0732">Signal</keyword>
<name>A0ABU1V1Q3_9GAMM</name>
<evidence type="ECO:0000259" key="2">
    <source>
        <dbReference type="Pfam" id="PF07589"/>
    </source>
</evidence>
<proteinExistence type="predicted"/>
<evidence type="ECO:0000313" key="3">
    <source>
        <dbReference type="EMBL" id="MDR7091382.1"/>
    </source>
</evidence>
<gene>
    <name evidence="3" type="ORF">J2X05_003417</name>
</gene>
<dbReference type="NCBIfam" id="TIGR02595">
    <property type="entry name" value="PEP_CTERM"/>
    <property type="match status" value="1"/>
</dbReference>
<feature type="chain" id="PRO_5046628683" description="Ice-binding protein C-terminal domain-containing protein" evidence="1">
    <location>
        <begin position="20"/>
        <end position="194"/>
    </location>
</feature>
<dbReference type="InterPro" id="IPR013424">
    <property type="entry name" value="Ice-binding_C"/>
</dbReference>
<organism evidence="3 4">
    <name type="scientific">Cellvibrio fibrivorans</name>
    <dbReference type="NCBI Taxonomy" id="126350"/>
    <lineage>
        <taxon>Bacteria</taxon>
        <taxon>Pseudomonadati</taxon>
        <taxon>Pseudomonadota</taxon>
        <taxon>Gammaproteobacteria</taxon>
        <taxon>Cellvibrionales</taxon>
        <taxon>Cellvibrionaceae</taxon>
        <taxon>Cellvibrio</taxon>
    </lineage>
</organism>